<comment type="similarity">
    <text evidence="2">Belongs to the OmpP1/FadL family.</text>
</comment>
<dbReference type="AlphaFoldDB" id="A0A6B8M7B3"/>
<keyword evidence="5 8" id="KW-0732">Signal</keyword>
<evidence type="ECO:0000256" key="7">
    <source>
        <dbReference type="ARBA" id="ARBA00023237"/>
    </source>
</evidence>
<dbReference type="PANTHER" id="PTHR35093">
    <property type="entry name" value="OUTER MEMBRANE PROTEIN NMB0088-RELATED"/>
    <property type="match status" value="1"/>
</dbReference>
<feature type="signal peptide" evidence="8">
    <location>
        <begin position="1"/>
        <end position="26"/>
    </location>
</feature>
<proteinExistence type="inferred from homology"/>
<evidence type="ECO:0000313" key="10">
    <source>
        <dbReference type="Proteomes" id="UP000422569"/>
    </source>
</evidence>
<evidence type="ECO:0000256" key="4">
    <source>
        <dbReference type="ARBA" id="ARBA00022692"/>
    </source>
</evidence>
<evidence type="ECO:0000256" key="1">
    <source>
        <dbReference type="ARBA" id="ARBA00004571"/>
    </source>
</evidence>
<evidence type="ECO:0000256" key="5">
    <source>
        <dbReference type="ARBA" id="ARBA00022729"/>
    </source>
</evidence>
<keyword evidence="3" id="KW-1134">Transmembrane beta strand</keyword>
<gene>
    <name evidence="9" type="ORF">F7D14_15420</name>
</gene>
<evidence type="ECO:0000256" key="3">
    <source>
        <dbReference type="ARBA" id="ARBA00022452"/>
    </source>
</evidence>
<evidence type="ECO:0000256" key="8">
    <source>
        <dbReference type="SAM" id="SignalP"/>
    </source>
</evidence>
<protein>
    <submittedName>
        <fullName evidence="9">Hydrocarbon degradation protein</fullName>
    </submittedName>
</protein>
<sequence>MNKSQTRRLALAVTALLASDLSSAFAADGYFMIGYGPRQKALGGAGVADQRDAMAISANPAGIVGLERQFQQGMTVVNGERGYYTSGTPRVVAPGYVESGRPWFPIPNAGYIQPIDENSAWSVAGYANGGINTSYDWGHWHAPSGGPLGGGFAGVDLQQAFFSVSYARRFGTSIGPITVGVAPTVGVQMFNLQGVKGFAPYSSNPWELSDMAYDWSWGGGLRAGLVWGMTDKLRFGFSGSTPIWMSRLDKYSGIIADHGRFDIPASMQAGFAYDLLPSLTLMVDWRHIFYSMQPALGNPSNPITVGSMGLTSGPGFDWTDVDSGAVGAEWRYSPSLTLRSGYHYSTNPIRARSVTVNILAPIMMRHHASVGANYAFTKNSSLDFAFVYAFKNSMTGQEWIPQRAGLPYGALNPAATITPWVQAWELTFGYNYKWDAGDNSIIPTRF</sequence>
<evidence type="ECO:0000256" key="2">
    <source>
        <dbReference type="ARBA" id="ARBA00008163"/>
    </source>
</evidence>
<name>A0A6B8M7B3_9HYPH</name>
<keyword evidence="7" id="KW-0998">Cell outer membrane</keyword>
<organism evidence="9 10">
    <name type="scientific">Methylocystis parvus</name>
    <dbReference type="NCBI Taxonomy" id="134"/>
    <lineage>
        <taxon>Bacteria</taxon>
        <taxon>Pseudomonadati</taxon>
        <taxon>Pseudomonadota</taxon>
        <taxon>Alphaproteobacteria</taxon>
        <taxon>Hyphomicrobiales</taxon>
        <taxon>Methylocystaceae</taxon>
        <taxon>Methylocystis</taxon>
    </lineage>
</organism>
<dbReference type="SUPFAM" id="SSF56935">
    <property type="entry name" value="Porins"/>
    <property type="match status" value="1"/>
</dbReference>
<dbReference type="KEGG" id="mpar:F7D14_15420"/>
<dbReference type="Gene3D" id="2.40.160.60">
    <property type="entry name" value="Outer membrane protein transport protein (OMPP1/FadL/TodX)"/>
    <property type="match status" value="1"/>
</dbReference>
<dbReference type="InterPro" id="IPR005017">
    <property type="entry name" value="OMPP1/FadL/TodX"/>
</dbReference>
<evidence type="ECO:0000256" key="6">
    <source>
        <dbReference type="ARBA" id="ARBA00023136"/>
    </source>
</evidence>
<reference evidence="9 10" key="1">
    <citation type="submission" date="2019-09" db="EMBL/GenBank/DDBJ databases">
        <title>Isolation and complete genome sequencing of Methylocystis species.</title>
        <authorList>
            <person name="Rumah B.L."/>
            <person name="Stead C.E."/>
            <person name="Stevens B.C."/>
            <person name="Minton N.P."/>
            <person name="Grosse-Honebrink A."/>
            <person name="Zhang Y."/>
        </authorList>
    </citation>
    <scope>NUCLEOTIDE SEQUENCE [LARGE SCALE GENOMIC DNA]</scope>
    <source>
        <strain evidence="9 10">BRCS2</strain>
    </source>
</reference>
<keyword evidence="10" id="KW-1185">Reference proteome</keyword>
<evidence type="ECO:0000313" key="9">
    <source>
        <dbReference type="EMBL" id="QGM98731.1"/>
    </source>
</evidence>
<dbReference type="EMBL" id="CP044331">
    <property type="protein sequence ID" value="QGM98731.1"/>
    <property type="molecule type" value="Genomic_DNA"/>
</dbReference>
<accession>A0A6B8M7B3</accession>
<keyword evidence="6" id="KW-0472">Membrane</keyword>
<keyword evidence="4" id="KW-0812">Transmembrane</keyword>
<dbReference type="Proteomes" id="UP000422569">
    <property type="component" value="Chromosome"/>
</dbReference>
<dbReference type="Pfam" id="PF03349">
    <property type="entry name" value="Toluene_X"/>
    <property type="match status" value="1"/>
</dbReference>
<dbReference type="GO" id="GO:0015483">
    <property type="term" value="F:long-chain fatty acid transporting porin activity"/>
    <property type="evidence" value="ECO:0007669"/>
    <property type="project" value="TreeGrafter"/>
</dbReference>
<dbReference type="RefSeq" id="WP_016921132.1">
    <property type="nucleotide sequence ID" value="NZ_CP044331.1"/>
</dbReference>
<comment type="subcellular location">
    <subcellularLocation>
        <location evidence="1">Cell outer membrane</location>
        <topology evidence="1">Multi-pass membrane protein</topology>
    </subcellularLocation>
</comment>
<dbReference type="GO" id="GO:0009279">
    <property type="term" value="C:cell outer membrane"/>
    <property type="evidence" value="ECO:0007669"/>
    <property type="project" value="UniProtKB-SubCell"/>
</dbReference>
<feature type="chain" id="PRO_5025638240" evidence="8">
    <location>
        <begin position="27"/>
        <end position="446"/>
    </location>
</feature>
<dbReference type="PANTHER" id="PTHR35093:SF8">
    <property type="entry name" value="OUTER MEMBRANE PROTEIN NMB0088-RELATED"/>
    <property type="match status" value="1"/>
</dbReference>